<keyword evidence="6" id="KW-0560">Oxidoreductase</keyword>
<dbReference type="InterPro" id="IPR013788">
    <property type="entry name" value="Hemocyanin/hexamerin"/>
</dbReference>
<keyword evidence="12" id="KW-1185">Reference proteome</keyword>
<proteinExistence type="inferred from homology"/>
<dbReference type="InterPro" id="IPR005204">
    <property type="entry name" value="Hemocyanin_N"/>
</dbReference>
<evidence type="ECO:0000256" key="7">
    <source>
        <dbReference type="ARBA" id="ARBA00023008"/>
    </source>
</evidence>
<dbReference type="Pfam" id="PF00372">
    <property type="entry name" value="Hemocyanin_M"/>
    <property type="match status" value="1"/>
</dbReference>
<gene>
    <name evidence="11" type="ORF">J437_LFUL002224</name>
</gene>
<dbReference type="Proteomes" id="UP000792457">
    <property type="component" value="Unassembled WGS sequence"/>
</dbReference>
<dbReference type="OrthoDB" id="8119704at2759"/>
<evidence type="ECO:0000313" key="11">
    <source>
        <dbReference type="EMBL" id="KAG8224780.1"/>
    </source>
</evidence>
<keyword evidence="7" id="KW-0186">Copper</keyword>
<feature type="domain" description="Tyrosinase copper-binding" evidence="10">
    <location>
        <begin position="404"/>
        <end position="415"/>
    </location>
</feature>
<comment type="cofactor">
    <cofactor evidence="1">
        <name>Cu(2+)</name>
        <dbReference type="ChEBI" id="CHEBI:29036"/>
    </cofactor>
</comment>
<dbReference type="EMBL" id="KZ308212">
    <property type="protein sequence ID" value="KAG8224780.1"/>
    <property type="molecule type" value="Genomic_DNA"/>
</dbReference>
<organism evidence="11 12">
    <name type="scientific">Ladona fulva</name>
    <name type="common">Scarce chaser dragonfly</name>
    <name type="synonym">Libellula fulva</name>
    <dbReference type="NCBI Taxonomy" id="123851"/>
    <lineage>
        <taxon>Eukaryota</taxon>
        <taxon>Metazoa</taxon>
        <taxon>Ecdysozoa</taxon>
        <taxon>Arthropoda</taxon>
        <taxon>Hexapoda</taxon>
        <taxon>Insecta</taxon>
        <taxon>Pterygota</taxon>
        <taxon>Palaeoptera</taxon>
        <taxon>Odonata</taxon>
        <taxon>Epiprocta</taxon>
        <taxon>Anisoptera</taxon>
        <taxon>Libelluloidea</taxon>
        <taxon>Libellulidae</taxon>
        <taxon>Ladona</taxon>
    </lineage>
</organism>
<comment type="subcellular location">
    <subcellularLocation>
        <location evidence="2">Secreted</location>
    </subcellularLocation>
</comment>
<evidence type="ECO:0000256" key="3">
    <source>
        <dbReference type="ARBA" id="ARBA00009928"/>
    </source>
</evidence>
<dbReference type="SUPFAM" id="SSF81296">
    <property type="entry name" value="E set domains"/>
    <property type="match status" value="2"/>
</dbReference>
<dbReference type="GO" id="GO:0006582">
    <property type="term" value="P:melanin metabolic process"/>
    <property type="evidence" value="ECO:0007669"/>
    <property type="project" value="UniProtKB-ARBA"/>
</dbReference>
<keyword evidence="5" id="KW-0479">Metal-binding</keyword>
<dbReference type="InterPro" id="IPR005203">
    <property type="entry name" value="Hemocyanin_C"/>
</dbReference>
<sequence>MASQELKRLYQSQLLYLLERPAEPVFVPKGSQRAVFQVPHAEFLPSRYQPIAQKLEQRYGPEAGVRVPIQDIQIPDVLYSTQLSRRDNFSLFNPFHREMSSRLIDLFMSMESYDDFLSACVYCRDRMNPYMYVYALSVAVLHRQDTRGIQLPPLAQIFPHKFIDGAVFSMAREDAYLLTEDERQILVIPPDFTGTDLEEEHRVAYFREDIGVNLHHWHWHLVYPFQGPLEIVNKDRRGELFYYMHQQIMARYNFERLSNQLGRTSRFNLRQPIQEGYFPKLNHTNASRVWAGRHSGAQLRDINREDERLRFAIQDMEAFRERIMEAIHRGSVTDPQGQVIPLDEERGIDILGNIIESSILNVNPVMYGNLHNMGHLAIAYVHDPDGRHMETFSVMGDATTAMRDPVFYTWHAYIDEIFQTHKNLLPRYSPAQLDYQGIRVTNVEVVTTGGRRNELDTFWQQQDMDISRGLDFVPRTPIFIRFTHLQHTSFLYRIQVENTTKSTVEGTVRIFLAPKFNERGKRMLLRDQRHLFIEMDKFQVKIRSNPRRNMIERESTSSSVTIPFVRTFEDLEGNPGGPPEMEPFNYCGCGWPDHLLVPRGTPEGFPCQLFVMISNVVDDVVRTTNSSSLALHNHSLKDSLREKLYPYVDEPNPATGKDSDASSYCGLRNRRYPDRRSMGFPFDRDPPYGVNNIEQFLTPNMFVTDVHIFYNNHTEPPKNNSIGN</sequence>
<keyword evidence="8" id="KW-0503">Monooxygenase</keyword>
<dbReference type="Gene3D" id="2.60.40.1520">
    <property type="entry name" value="Hemocyanin, C-terminal domain"/>
    <property type="match status" value="1"/>
</dbReference>
<dbReference type="InterPro" id="IPR002227">
    <property type="entry name" value="Tyrosinase_Cu-bd"/>
</dbReference>
<dbReference type="InterPro" id="IPR000896">
    <property type="entry name" value="Hemocyanin/hexamerin_mid_dom"/>
</dbReference>
<evidence type="ECO:0000256" key="5">
    <source>
        <dbReference type="ARBA" id="ARBA00022723"/>
    </source>
</evidence>
<dbReference type="PROSITE" id="PS00498">
    <property type="entry name" value="TYROSINASE_2"/>
    <property type="match status" value="1"/>
</dbReference>
<evidence type="ECO:0000256" key="8">
    <source>
        <dbReference type="ARBA" id="ARBA00023033"/>
    </source>
</evidence>
<dbReference type="GO" id="GO:0004503">
    <property type="term" value="F:tyrosinase activity"/>
    <property type="evidence" value="ECO:0007669"/>
    <property type="project" value="UniProtKB-ARBA"/>
</dbReference>
<dbReference type="Gene3D" id="1.20.1370.10">
    <property type="entry name" value="Hemocyanin, N-terminal domain"/>
    <property type="match status" value="1"/>
</dbReference>
<evidence type="ECO:0000259" key="10">
    <source>
        <dbReference type="PROSITE" id="PS00498"/>
    </source>
</evidence>
<keyword evidence="4" id="KW-0964">Secreted</keyword>
<reference evidence="11" key="2">
    <citation type="submission" date="2017-10" db="EMBL/GenBank/DDBJ databases">
        <title>Ladona fulva Genome sequencing and assembly.</title>
        <authorList>
            <person name="Murali S."/>
            <person name="Richards S."/>
            <person name="Bandaranaike D."/>
            <person name="Bellair M."/>
            <person name="Blankenburg K."/>
            <person name="Chao H."/>
            <person name="Dinh H."/>
            <person name="Doddapaneni H."/>
            <person name="Dugan-Rocha S."/>
            <person name="Elkadiri S."/>
            <person name="Gnanaolivu R."/>
            <person name="Hernandez B."/>
            <person name="Skinner E."/>
            <person name="Javaid M."/>
            <person name="Lee S."/>
            <person name="Li M."/>
            <person name="Ming W."/>
            <person name="Munidasa M."/>
            <person name="Muniz J."/>
            <person name="Nguyen L."/>
            <person name="Hughes D."/>
            <person name="Osuji N."/>
            <person name="Pu L.-L."/>
            <person name="Puazo M."/>
            <person name="Qu C."/>
            <person name="Quiroz J."/>
            <person name="Raj R."/>
            <person name="Weissenberger G."/>
            <person name="Xin Y."/>
            <person name="Zou X."/>
            <person name="Han Y."/>
            <person name="Worley K."/>
            <person name="Muzny D."/>
            <person name="Gibbs R."/>
        </authorList>
    </citation>
    <scope>NUCLEOTIDE SEQUENCE</scope>
    <source>
        <strain evidence="11">Sampled in the wild</strain>
    </source>
</reference>
<dbReference type="InterPro" id="IPR008922">
    <property type="entry name" value="Di-copper_centre_dom_sf"/>
</dbReference>
<dbReference type="SUPFAM" id="SSF48050">
    <property type="entry name" value="Hemocyanin, N-terminal domain"/>
    <property type="match status" value="1"/>
</dbReference>
<evidence type="ECO:0000256" key="2">
    <source>
        <dbReference type="ARBA" id="ARBA00004613"/>
    </source>
</evidence>
<name>A0A8K0NU65_LADFU</name>
<dbReference type="PRINTS" id="PR00187">
    <property type="entry name" value="HAEMOCYANIN"/>
</dbReference>
<evidence type="ECO:0000256" key="9">
    <source>
        <dbReference type="ARBA" id="ARBA00023157"/>
    </source>
</evidence>
<dbReference type="GO" id="GO:0046872">
    <property type="term" value="F:metal ion binding"/>
    <property type="evidence" value="ECO:0007669"/>
    <property type="project" value="UniProtKB-KW"/>
</dbReference>
<dbReference type="GO" id="GO:0005576">
    <property type="term" value="C:extracellular region"/>
    <property type="evidence" value="ECO:0007669"/>
    <property type="project" value="UniProtKB-SubCell"/>
</dbReference>
<evidence type="ECO:0000256" key="4">
    <source>
        <dbReference type="ARBA" id="ARBA00022525"/>
    </source>
</evidence>
<keyword evidence="9" id="KW-1015">Disulfide bond</keyword>
<evidence type="ECO:0000256" key="6">
    <source>
        <dbReference type="ARBA" id="ARBA00023002"/>
    </source>
</evidence>
<reference evidence="11" key="1">
    <citation type="submission" date="2013-04" db="EMBL/GenBank/DDBJ databases">
        <authorList>
            <person name="Qu J."/>
            <person name="Murali S.C."/>
            <person name="Bandaranaike D."/>
            <person name="Bellair M."/>
            <person name="Blankenburg K."/>
            <person name="Chao H."/>
            <person name="Dinh H."/>
            <person name="Doddapaneni H."/>
            <person name="Downs B."/>
            <person name="Dugan-Rocha S."/>
            <person name="Elkadiri S."/>
            <person name="Gnanaolivu R.D."/>
            <person name="Hernandez B."/>
            <person name="Javaid M."/>
            <person name="Jayaseelan J.C."/>
            <person name="Lee S."/>
            <person name="Li M."/>
            <person name="Ming W."/>
            <person name="Munidasa M."/>
            <person name="Muniz J."/>
            <person name="Nguyen L."/>
            <person name="Ongeri F."/>
            <person name="Osuji N."/>
            <person name="Pu L.-L."/>
            <person name="Puazo M."/>
            <person name="Qu C."/>
            <person name="Quiroz J."/>
            <person name="Raj R."/>
            <person name="Weissenberger G."/>
            <person name="Xin Y."/>
            <person name="Zou X."/>
            <person name="Han Y."/>
            <person name="Richards S."/>
            <person name="Worley K."/>
            <person name="Muzny D."/>
            <person name="Gibbs R."/>
        </authorList>
    </citation>
    <scope>NUCLEOTIDE SEQUENCE</scope>
    <source>
        <strain evidence="11">Sampled in the wild</strain>
    </source>
</reference>
<evidence type="ECO:0000256" key="1">
    <source>
        <dbReference type="ARBA" id="ARBA00001973"/>
    </source>
</evidence>
<accession>A0A8K0NU65</accession>
<dbReference type="Pfam" id="PF03722">
    <property type="entry name" value="Hemocyanin_N"/>
    <property type="match status" value="1"/>
</dbReference>
<protein>
    <recommendedName>
        <fullName evidence="10">Tyrosinase copper-binding domain-containing protein</fullName>
    </recommendedName>
</protein>
<dbReference type="PANTHER" id="PTHR11511">
    <property type="entry name" value="LARVAL STORAGE PROTEIN/PHENOLOXIDASE"/>
    <property type="match status" value="1"/>
</dbReference>
<dbReference type="InterPro" id="IPR014756">
    <property type="entry name" value="Ig_E-set"/>
</dbReference>
<comment type="similarity">
    <text evidence="3">Belongs to the tyrosinase family.</text>
</comment>
<dbReference type="InterPro" id="IPR037020">
    <property type="entry name" value="Hemocyanin_C_sf"/>
</dbReference>
<dbReference type="InterPro" id="IPR036697">
    <property type="entry name" value="Hemocyanin_N_sf"/>
</dbReference>
<dbReference type="PROSITE" id="PS00210">
    <property type="entry name" value="HEMOCYANIN_2"/>
    <property type="match status" value="1"/>
</dbReference>
<evidence type="ECO:0000313" key="12">
    <source>
        <dbReference type="Proteomes" id="UP000792457"/>
    </source>
</evidence>
<comment type="caution">
    <text evidence="11">The sequence shown here is derived from an EMBL/GenBank/DDBJ whole genome shotgun (WGS) entry which is preliminary data.</text>
</comment>
<dbReference type="PANTHER" id="PTHR11511:SF4">
    <property type="entry name" value="PHENOLOXIDASE 2-RELATED"/>
    <property type="match status" value="1"/>
</dbReference>
<dbReference type="Gene3D" id="1.10.1280.10">
    <property type="entry name" value="Di-copper center containing domain from catechol oxidase"/>
    <property type="match status" value="1"/>
</dbReference>
<dbReference type="Pfam" id="PF03723">
    <property type="entry name" value="Hemocyanin_C"/>
    <property type="match status" value="1"/>
</dbReference>
<dbReference type="SUPFAM" id="SSF48056">
    <property type="entry name" value="Di-copper centre-containing domain"/>
    <property type="match status" value="1"/>
</dbReference>
<dbReference type="PROSITE" id="PS00209">
    <property type="entry name" value="HEMOCYANIN_1"/>
    <property type="match status" value="1"/>
</dbReference>
<dbReference type="AlphaFoldDB" id="A0A8K0NU65"/>
<dbReference type="FunFam" id="1.10.1280.10:FF:000004">
    <property type="entry name" value="Hemocyanin subunit 2"/>
    <property type="match status" value="1"/>
</dbReference>